<protein>
    <recommendedName>
        <fullName evidence="8">rRNA methyltransferase 3, mitochondrial</fullName>
    </recommendedName>
</protein>
<accession>A0ABP1MXM5</accession>
<proteinExistence type="inferred from homology"/>
<dbReference type="Pfam" id="PF00588">
    <property type="entry name" value="SpoU_methylase"/>
    <property type="match status" value="1"/>
</dbReference>
<keyword evidence="2" id="KW-0489">Methyltransferase</keyword>
<dbReference type="SUPFAM" id="SSF55315">
    <property type="entry name" value="L30e-like"/>
    <property type="match status" value="1"/>
</dbReference>
<dbReference type="InterPro" id="IPR029028">
    <property type="entry name" value="Alpha/beta_knot_MTases"/>
</dbReference>
<dbReference type="Gene3D" id="3.30.1330.30">
    <property type="match status" value="1"/>
</dbReference>
<keyword evidence="7" id="KW-1185">Reference proteome</keyword>
<evidence type="ECO:0000313" key="7">
    <source>
        <dbReference type="Proteomes" id="UP001642520"/>
    </source>
</evidence>
<dbReference type="PANTHER" id="PTHR43191:SF2">
    <property type="entry name" value="RRNA METHYLTRANSFERASE 3, MITOCHONDRIAL"/>
    <property type="match status" value="1"/>
</dbReference>
<dbReference type="Gene3D" id="3.40.1280.10">
    <property type="match status" value="1"/>
</dbReference>
<dbReference type="InterPro" id="IPR029026">
    <property type="entry name" value="tRNA_m1G_MTases_N"/>
</dbReference>
<evidence type="ECO:0000259" key="4">
    <source>
        <dbReference type="Pfam" id="PF00588"/>
    </source>
</evidence>
<evidence type="ECO:0000259" key="5">
    <source>
        <dbReference type="Pfam" id="PF22435"/>
    </source>
</evidence>
<comment type="caution">
    <text evidence="6">The sequence shown here is derived from an EMBL/GenBank/DDBJ whole genome shotgun (WGS) entry which is preliminary data.</text>
</comment>
<dbReference type="Pfam" id="PF22435">
    <property type="entry name" value="MRM3-like_sub_bind"/>
    <property type="match status" value="1"/>
</dbReference>
<evidence type="ECO:0000313" key="6">
    <source>
        <dbReference type="EMBL" id="CAL7933469.1"/>
    </source>
</evidence>
<gene>
    <name evidence="6" type="ORF">XYLVIOL_LOCUS476</name>
</gene>
<evidence type="ECO:0008006" key="8">
    <source>
        <dbReference type="Google" id="ProtNLM"/>
    </source>
</evidence>
<dbReference type="InterPro" id="IPR029064">
    <property type="entry name" value="Ribosomal_eL30-like_sf"/>
</dbReference>
<dbReference type="Proteomes" id="UP001642520">
    <property type="component" value="Unassembled WGS sequence"/>
</dbReference>
<dbReference type="EMBL" id="CAXAJV020001281">
    <property type="protein sequence ID" value="CAL7933469.1"/>
    <property type="molecule type" value="Genomic_DNA"/>
</dbReference>
<sequence length="421" mass="47742">MVLLNTLRGTVRLLRNVNTSQTVNLNITKTFAKWVSRRPARIVNEDELYECEDTTQIQIPQRTRISKRRVRKAKPPKETEIGATTCTENKKEFITLQENDRIITSLMTELRSRKKRQKNKEVILEGHRLIADALKTGLIPKAILFNNPSDIEAFNFSKEVKLYKVPYKTIQLWSSLTTSPGLLGIFQTPDVCNNTPAPNALPLTIICDNVREPGNLGSIMRAAAGVGCEKLILMKGCVDLWDPKVLRSAAGTHFRLPIHTFSTWDKILSLISEDSHVFIADSNFGDKFMPNYSPEVLQSCLEMFDIDPEDIKSNIILNSHKTEENAESTMPMNKKMMKQFMLKFPIIPYYSLDYTNKESVIILSGETEGLSFDSCQFLNERKAVRINIPLVEGVDSLNTGVALGIVTFEIKRQFLKKQAKL</sequence>
<organism evidence="6 7">
    <name type="scientific">Xylocopa violacea</name>
    <name type="common">Violet carpenter bee</name>
    <name type="synonym">Apis violacea</name>
    <dbReference type="NCBI Taxonomy" id="135666"/>
    <lineage>
        <taxon>Eukaryota</taxon>
        <taxon>Metazoa</taxon>
        <taxon>Ecdysozoa</taxon>
        <taxon>Arthropoda</taxon>
        <taxon>Hexapoda</taxon>
        <taxon>Insecta</taxon>
        <taxon>Pterygota</taxon>
        <taxon>Neoptera</taxon>
        <taxon>Endopterygota</taxon>
        <taxon>Hymenoptera</taxon>
        <taxon>Apocrita</taxon>
        <taxon>Aculeata</taxon>
        <taxon>Apoidea</taxon>
        <taxon>Anthophila</taxon>
        <taxon>Apidae</taxon>
        <taxon>Xylocopa</taxon>
        <taxon>Xylocopa</taxon>
    </lineage>
</organism>
<evidence type="ECO:0000256" key="1">
    <source>
        <dbReference type="ARBA" id="ARBA00007228"/>
    </source>
</evidence>
<evidence type="ECO:0000256" key="2">
    <source>
        <dbReference type="ARBA" id="ARBA00022603"/>
    </source>
</evidence>
<feature type="domain" description="MRM3-like substrate binding" evidence="5">
    <location>
        <begin position="108"/>
        <end position="183"/>
    </location>
</feature>
<dbReference type="PANTHER" id="PTHR43191">
    <property type="entry name" value="RRNA METHYLTRANSFERASE 3"/>
    <property type="match status" value="1"/>
</dbReference>
<dbReference type="CDD" id="cd18106">
    <property type="entry name" value="SpoU-like_RNMTL1"/>
    <property type="match status" value="1"/>
</dbReference>
<dbReference type="InterPro" id="IPR001537">
    <property type="entry name" value="SpoU_MeTrfase"/>
</dbReference>
<name>A0ABP1MXM5_XYLVO</name>
<comment type="similarity">
    <text evidence="1">Belongs to the class IV-like SAM-binding methyltransferase superfamily. RNA methyltransferase TrmH family.</text>
</comment>
<keyword evidence="3" id="KW-0808">Transferase</keyword>
<feature type="domain" description="tRNA/rRNA methyltransferase SpoU type" evidence="4">
    <location>
        <begin position="203"/>
        <end position="280"/>
    </location>
</feature>
<dbReference type="SUPFAM" id="SSF75217">
    <property type="entry name" value="alpha/beta knot"/>
    <property type="match status" value="1"/>
</dbReference>
<dbReference type="InterPro" id="IPR051259">
    <property type="entry name" value="rRNA_Methyltransferase"/>
</dbReference>
<evidence type="ECO:0000256" key="3">
    <source>
        <dbReference type="ARBA" id="ARBA00022679"/>
    </source>
</evidence>
<reference evidence="6 7" key="1">
    <citation type="submission" date="2024-08" db="EMBL/GenBank/DDBJ databases">
        <authorList>
            <person name="Will J Nash"/>
            <person name="Angela Man"/>
            <person name="Seanna McTaggart"/>
            <person name="Kendall Baker"/>
            <person name="Tom Barker"/>
            <person name="Leah Catchpole"/>
            <person name="Alex Durrant"/>
            <person name="Karim Gharbi"/>
            <person name="Naomi Irish"/>
            <person name="Gemy Kaithakottil"/>
            <person name="Debby Ku"/>
            <person name="Aaliyah Providence"/>
            <person name="Felix Shaw"/>
            <person name="David Swarbreck"/>
            <person name="Chris Watkins"/>
            <person name="Ann M. McCartney"/>
            <person name="Giulio Formenti"/>
            <person name="Alice Mouton"/>
            <person name="Noel Vella"/>
            <person name="Bjorn M von Reumont"/>
            <person name="Adriana Vella"/>
            <person name="Wilfried Haerty"/>
        </authorList>
    </citation>
    <scope>NUCLEOTIDE SEQUENCE [LARGE SCALE GENOMIC DNA]</scope>
</reference>
<dbReference type="InterPro" id="IPR053888">
    <property type="entry name" value="MRM3-like_sub_bind"/>
</dbReference>